<name>A0A975FJE7_LOWBP</name>
<gene>
    <name evidence="1" type="ORF">LFWB_5340</name>
</gene>
<protein>
    <submittedName>
        <fullName evidence="1">Uncharacterized protein</fullName>
    </submittedName>
</protein>
<dbReference type="RefSeq" id="WP_210954570.1">
    <property type="nucleotide sequence ID" value="NZ_CP054393.1"/>
</dbReference>
<dbReference type="EMBL" id="CP054393">
    <property type="protein sequence ID" value="QTX03100.1"/>
    <property type="molecule type" value="Genomic_DNA"/>
</dbReference>
<dbReference type="Proteomes" id="UP000672038">
    <property type="component" value="Chromosome"/>
</dbReference>
<evidence type="ECO:0000313" key="2">
    <source>
        <dbReference type="Proteomes" id="UP000672038"/>
    </source>
</evidence>
<keyword evidence="2" id="KW-1185">Reference proteome</keyword>
<organism evidence="1 2">
    <name type="scientific">Loofah witches'-broom phytoplasma</name>
    <dbReference type="NCBI Taxonomy" id="35773"/>
    <lineage>
        <taxon>Bacteria</taxon>
        <taxon>Bacillati</taxon>
        <taxon>Mycoplasmatota</taxon>
        <taxon>Mollicutes</taxon>
        <taxon>Acholeplasmatales</taxon>
        <taxon>Acholeplasmataceae</taxon>
        <taxon>Candidatus Phytoplasma</taxon>
        <taxon>16SrVIII (Loofah witches'-broom group)</taxon>
    </lineage>
</organism>
<sequence>MKKNFNIHFLKDFLVKNKSNFSVYKLKCKEFLEVIFCLNEFATKYDIKQIKNKKHAHQLKKSKIKNKCNSLYNIVKEYR</sequence>
<dbReference type="AlphaFoldDB" id="A0A975FJE7"/>
<reference evidence="1" key="1">
    <citation type="submission" date="2020-06" db="EMBL/GenBank/DDBJ databases">
        <title>Complete genome sequence of Candidatus Phytoplasma luffae NCHU2019.</title>
        <authorList>
            <person name="Cho S.-T."/>
            <person name="Tan C.-M."/>
            <person name="Li J.-R."/>
            <person name="Chien Y.-Y."/>
            <person name="Chiu Y.-C."/>
            <person name="Yang J.-Y."/>
            <person name="Kuo C.-H."/>
        </authorList>
    </citation>
    <scope>NUCLEOTIDE SEQUENCE</scope>
    <source>
        <strain evidence="1">NCHU2019</strain>
    </source>
</reference>
<dbReference type="KEGG" id="pluf:LFWB_5340"/>
<evidence type="ECO:0000313" key="1">
    <source>
        <dbReference type="EMBL" id="QTX03100.1"/>
    </source>
</evidence>
<accession>A0A975FJE7</accession>
<proteinExistence type="predicted"/>